<keyword evidence="11" id="KW-1185">Reference proteome</keyword>
<proteinExistence type="inferred from homology"/>
<evidence type="ECO:0000313" key="10">
    <source>
        <dbReference type="EMBL" id="ABV09595.1"/>
    </source>
</evidence>
<evidence type="ECO:0000256" key="2">
    <source>
        <dbReference type="ARBA" id="ARBA00022533"/>
    </source>
</evidence>
<evidence type="ECO:0000259" key="8">
    <source>
        <dbReference type="Pfam" id="PF00056"/>
    </source>
</evidence>
<name>A8AXZ0_STRGC</name>
<dbReference type="PIRSF" id="PIRSF000102">
    <property type="entry name" value="Lac_mal_DH"/>
    <property type="match status" value="1"/>
</dbReference>
<dbReference type="SUPFAM" id="SSF56327">
    <property type="entry name" value="LDH C-terminal domain-like"/>
    <property type="match status" value="1"/>
</dbReference>
<evidence type="ECO:0000256" key="7">
    <source>
        <dbReference type="RuleBase" id="RU003369"/>
    </source>
</evidence>
<dbReference type="InterPro" id="IPR018177">
    <property type="entry name" value="L-lactate_DH_AS"/>
</dbReference>
<dbReference type="Pfam" id="PF00056">
    <property type="entry name" value="Ldh_1_N"/>
    <property type="match status" value="1"/>
</dbReference>
<keyword evidence="4 7" id="KW-0560">Oxidoreductase</keyword>
<dbReference type="KEGG" id="sgo:SGO_1369"/>
<dbReference type="GO" id="GO:0004459">
    <property type="term" value="F:L-lactate dehydrogenase (NAD+) activity"/>
    <property type="evidence" value="ECO:0007669"/>
    <property type="project" value="InterPro"/>
</dbReference>
<evidence type="ECO:0000256" key="3">
    <source>
        <dbReference type="ARBA" id="ARBA00022553"/>
    </source>
</evidence>
<dbReference type="EMBL" id="CP000725">
    <property type="protein sequence ID" value="ABV09595.1"/>
    <property type="molecule type" value="Genomic_DNA"/>
</dbReference>
<evidence type="ECO:0000256" key="1">
    <source>
        <dbReference type="ARBA" id="ARBA00006054"/>
    </source>
</evidence>
<accession>A8AXZ0</accession>
<dbReference type="PANTHER" id="PTHR43128">
    <property type="entry name" value="L-2-HYDROXYCARBOXYLATE DEHYDROGENASE (NAD(P)(+))"/>
    <property type="match status" value="1"/>
</dbReference>
<gene>
    <name evidence="10" type="ordered locus">SGO_1369</name>
</gene>
<dbReference type="Gene3D" id="3.40.50.720">
    <property type="entry name" value="NAD(P)-binding Rossmann-like Domain"/>
    <property type="match status" value="1"/>
</dbReference>
<dbReference type="RefSeq" id="WP_012130458.1">
    <property type="nucleotide sequence ID" value="NC_009785.1"/>
</dbReference>
<feature type="binding site" evidence="6">
    <location>
        <begin position="9"/>
        <end position="14"/>
    </location>
    <ligand>
        <name>NAD(+)</name>
        <dbReference type="ChEBI" id="CHEBI:57540"/>
    </ligand>
</feature>
<evidence type="ECO:0000259" key="9">
    <source>
        <dbReference type="Pfam" id="PF02866"/>
    </source>
</evidence>
<dbReference type="InterPro" id="IPR001557">
    <property type="entry name" value="L-lactate/malate_DH"/>
</dbReference>
<evidence type="ECO:0000256" key="5">
    <source>
        <dbReference type="PIRSR" id="PIRSR000102-1"/>
    </source>
</evidence>
<dbReference type="PRINTS" id="PR00086">
    <property type="entry name" value="LLDHDRGNASE"/>
</dbReference>
<reference evidence="10 11" key="1">
    <citation type="journal article" date="2007" name="J. Bacteriol.">
        <title>Genome-wide transcriptional changes in Streptococcus gordonii in response to competence signaling peptide.</title>
        <authorList>
            <person name="Vickerman M.M."/>
            <person name="Iobst S."/>
            <person name="Jesionowski A.M."/>
            <person name="Gill S.R."/>
        </authorList>
    </citation>
    <scope>NUCLEOTIDE SEQUENCE [LARGE SCALE GENOMIC DNA]</scope>
    <source>
        <strain evidence="11">Challis / ATCC 35105 / BCRC 15272 / CH1 / DL1 / V288</strain>
    </source>
</reference>
<keyword evidence="3" id="KW-0597">Phosphoprotein</keyword>
<evidence type="ECO:0000256" key="4">
    <source>
        <dbReference type="ARBA" id="ARBA00023002"/>
    </source>
</evidence>
<dbReference type="AlphaFoldDB" id="A8AXZ0"/>
<feature type="domain" description="Lactate/malate dehydrogenase N-terminal" evidence="8">
    <location>
        <begin position="4"/>
        <end position="145"/>
    </location>
</feature>
<protein>
    <submittedName>
        <fullName evidence="10">L-2-hydroxyisocaproate dehydrogenase</fullName>
        <ecNumber evidence="10">1.1.1.-</ecNumber>
    </submittedName>
</protein>
<dbReference type="eggNOG" id="COG0039">
    <property type="taxonomic scope" value="Bacteria"/>
</dbReference>
<dbReference type="EC" id="1.1.1.-" evidence="10"/>
<organism evidence="10 11">
    <name type="scientific">Streptococcus gordonii (strain Challis / ATCC 35105 / BCRC 15272 / CH1 / DL1 / V288)</name>
    <dbReference type="NCBI Taxonomy" id="467705"/>
    <lineage>
        <taxon>Bacteria</taxon>
        <taxon>Bacillati</taxon>
        <taxon>Bacillota</taxon>
        <taxon>Bacilli</taxon>
        <taxon>Lactobacillales</taxon>
        <taxon>Streptococcaceae</taxon>
        <taxon>Streptococcus</taxon>
    </lineage>
</organism>
<feature type="active site" description="Proton acceptor" evidence="5">
    <location>
        <position position="178"/>
    </location>
</feature>
<evidence type="ECO:0000256" key="6">
    <source>
        <dbReference type="PIRSR" id="PIRSR000102-3"/>
    </source>
</evidence>
<dbReference type="GO" id="GO:0006089">
    <property type="term" value="P:lactate metabolic process"/>
    <property type="evidence" value="ECO:0007669"/>
    <property type="project" value="TreeGrafter"/>
</dbReference>
<dbReference type="Gene3D" id="3.90.110.10">
    <property type="entry name" value="Lactate dehydrogenase/glycoside hydrolase, family 4, C-terminal"/>
    <property type="match status" value="1"/>
</dbReference>
<feature type="binding site" evidence="6">
    <location>
        <position position="34"/>
    </location>
    <ligand>
        <name>NAD(+)</name>
        <dbReference type="ChEBI" id="CHEBI:57540"/>
    </ligand>
</feature>
<dbReference type="PROSITE" id="PS00064">
    <property type="entry name" value="L_LDH"/>
    <property type="match status" value="1"/>
</dbReference>
<dbReference type="Pfam" id="PF02866">
    <property type="entry name" value="Ldh_1_C"/>
    <property type="match status" value="1"/>
</dbReference>
<dbReference type="InterPro" id="IPR036291">
    <property type="entry name" value="NAD(P)-bd_dom_sf"/>
</dbReference>
<dbReference type="SUPFAM" id="SSF51735">
    <property type="entry name" value="NAD(P)-binding Rossmann-fold domains"/>
    <property type="match status" value="1"/>
</dbReference>
<keyword evidence="2" id="KW-0021">Allosteric enzyme</keyword>
<dbReference type="Proteomes" id="UP000001131">
    <property type="component" value="Chromosome"/>
</dbReference>
<dbReference type="InterPro" id="IPR015955">
    <property type="entry name" value="Lactate_DH/Glyco_Ohase_4_C"/>
</dbReference>
<dbReference type="HOGENOM" id="CLU_045401_1_2_9"/>
<dbReference type="STRING" id="467705.SGO_1369"/>
<evidence type="ECO:0000313" key="11">
    <source>
        <dbReference type="Proteomes" id="UP000001131"/>
    </source>
</evidence>
<feature type="domain" description="Lactate/malate dehydrogenase C-terminal" evidence="9">
    <location>
        <begin position="148"/>
        <end position="300"/>
    </location>
</feature>
<feature type="binding site" evidence="6">
    <location>
        <begin position="121"/>
        <end position="123"/>
    </location>
    <ligand>
        <name>NAD(+)</name>
        <dbReference type="ChEBI" id="CHEBI:57540"/>
    </ligand>
</feature>
<dbReference type="CDD" id="cd05291">
    <property type="entry name" value="HicDH_like"/>
    <property type="match status" value="1"/>
</dbReference>
<dbReference type="InterPro" id="IPR001236">
    <property type="entry name" value="Lactate/malate_DH_N"/>
</dbReference>
<dbReference type="PANTHER" id="PTHR43128:SF31">
    <property type="entry name" value="L-LACTATE DEHYDROGENASE"/>
    <property type="match status" value="1"/>
</dbReference>
<sequence length="304" mass="33136">MSRKVAIIGMGNVGAAVAHGLIAQGAFDDYVLIDTNEAKVKADALDFQDAAANLNHHANITVNSYETLADADVIISALGNIKLQDNSNADRFAELPFTSKEVIEVSKKIKEVGFKGILIAITNPVDVVTSLYQHYTGLPKERVIGTGTLLDTARMKRAVGVRFEVDPRSVYGYNLGEHGNSQFTAWSQVRVKGQPISKLTSEEVLEEIATEAMKGGHTVFYGKKYTSYGIASAAIRLALAVISDAHEELPVTNYYAPLDTYLSYPALVGRSGIIEQLQLTLTEEEEAKLARSAQFIQEKFAEHI</sequence>
<dbReference type="InterPro" id="IPR022383">
    <property type="entry name" value="Lactate/malate_DH_C"/>
</dbReference>
<keyword evidence="6" id="KW-0520">NAD</keyword>
<comment type="similarity">
    <text evidence="1">Belongs to the LDH/MDH superfamily. LDH family.</text>
</comment>